<feature type="binding site" evidence="7">
    <location>
        <position position="463"/>
    </location>
    <ligand>
        <name>substrate</name>
    </ligand>
</feature>
<comment type="catalytic activity">
    <reaction evidence="1 8">
        <text>Hydrolysis of terminal, non-reducing beta-D-glucosyl residues with release of beta-D-glucose.</text>
        <dbReference type="EC" id="3.2.1.21"/>
    </reaction>
</comment>
<feature type="binding site" evidence="7">
    <location>
        <position position="345"/>
    </location>
    <ligand>
        <name>substrate</name>
    </ligand>
</feature>
<keyword evidence="10" id="KW-1185">Reference proteome</keyword>
<dbReference type="PROSITE" id="PS00653">
    <property type="entry name" value="GLYCOSYL_HYDROL_F1_2"/>
    <property type="match status" value="1"/>
</dbReference>
<reference evidence="10" key="1">
    <citation type="journal article" date="2017" name="Nature">
        <title>The sunflower genome provides insights into oil metabolism, flowering and Asterid evolution.</title>
        <authorList>
            <person name="Badouin H."/>
            <person name="Gouzy J."/>
            <person name="Grassa C.J."/>
            <person name="Murat F."/>
            <person name="Staton S.E."/>
            <person name="Cottret L."/>
            <person name="Lelandais-Briere C."/>
            <person name="Owens G.L."/>
            <person name="Carrere S."/>
            <person name="Mayjonade B."/>
            <person name="Legrand L."/>
            <person name="Gill N."/>
            <person name="Kane N.C."/>
            <person name="Bowers J.E."/>
            <person name="Hubner S."/>
            <person name="Bellec A."/>
            <person name="Berard A."/>
            <person name="Berges H."/>
            <person name="Blanchet N."/>
            <person name="Boniface M.C."/>
            <person name="Brunel D."/>
            <person name="Catrice O."/>
            <person name="Chaidir N."/>
            <person name="Claudel C."/>
            <person name="Donnadieu C."/>
            <person name="Faraut T."/>
            <person name="Fievet G."/>
            <person name="Helmstetter N."/>
            <person name="King M."/>
            <person name="Knapp S.J."/>
            <person name="Lai Z."/>
            <person name="Le Paslier M.C."/>
            <person name="Lippi Y."/>
            <person name="Lorenzon L."/>
            <person name="Mandel J.R."/>
            <person name="Marage G."/>
            <person name="Marchand G."/>
            <person name="Marquand E."/>
            <person name="Bret-Mestries E."/>
            <person name="Morien E."/>
            <person name="Nambeesan S."/>
            <person name="Nguyen T."/>
            <person name="Pegot-Espagnet P."/>
            <person name="Pouilly N."/>
            <person name="Raftis F."/>
            <person name="Sallet E."/>
            <person name="Schiex T."/>
            <person name="Thomas J."/>
            <person name="Vandecasteele C."/>
            <person name="Vares D."/>
            <person name="Vear F."/>
            <person name="Vautrin S."/>
            <person name="Crespi M."/>
            <person name="Mangin B."/>
            <person name="Burke J.M."/>
            <person name="Salse J."/>
            <person name="Munos S."/>
            <person name="Vincourt P."/>
            <person name="Rieseberg L.H."/>
            <person name="Langlade N.B."/>
        </authorList>
    </citation>
    <scope>NUCLEOTIDE SEQUENCE [LARGE SCALE GENOMIC DNA]</scope>
    <source>
        <strain evidence="10">cv. SF193</strain>
    </source>
</reference>
<dbReference type="Gene3D" id="3.20.20.80">
    <property type="entry name" value="Glycosidases"/>
    <property type="match status" value="1"/>
</dbReference>
<dbReference type="FunFam" id="3.20.20.80:FF:000022">
    <property type="entry name" value="Beta-glucosidase 11"/>
    <property type="match status" value="1"/>
</dbReference>
<dbReference type="FunCoup" id="A0A251RYZ6">
    <property type="interactions" value="1056"/>
</dbReference>
<dbReference type="OMA" id="IGYCAWS"/>
<evidence type="ECO:0000256" key="5">
    <source>
        <dbReference type="ARBA" id="ARBA00023295"/>
    </source>
</evidence>
<feature type="active site" description="Proton donor" evidence="6">
    <location>
        <position position="212"/>
    </location>
</feature>
<evidence type="ECO:0000256" key="1">
    <source>
        <dbReference type="ARBA" id="ARBA00000448"/>
    </source>
</evidence>
<dbReference type="SUPFAM" id="SSF51445">
    <property type="entry name" value="(Trans)glycosidases"/>
    <property type="match status" value="1"/>
</dbReference>
<protein>
    <recommendedName>
        <fullName evidence="3 8">Beta-glucosidase</fullName>
        <ecNumber evidence="3 8">3.2.1.21</ecNumber>
    </recommendedName>
</protein>
<evidence type="ECO:0000256" key="2">
    <source>
        <dbReference type="ARBA" id="ARBA00010838"/>
    </source>
</evidence>
<evidence type="ECO:0000256" key="4">
    <source>
        <dbReference type="ARBA" id="ARBA00022801"/>
    </source>
</evidence>
<name>A0A251RYZ6_HELAN</name>
<keyword evidence="5 8" id="KW-0326">Glycosidase</keyword>
<dbReference type="EC" id="3.2.1.21" evidence="3 8"/>
<gene>
    <name evidence="9" type="primary">BGL07</name>
    <name evidence="9" type="ORF">HannXRQ_Chr16g0510901</name>
</gene>
<organism evidence="9 10">
    <name type="scientific">Helianthus annuus</name>
    <name type="common">Common sunflower</name>
    <dbReference type="NCBI Taxonomy" id="4232"/>
    <lineage>
        <taxon>Eukaryota</taxon>
        <taxon>Viridiplantae</taxon>
        <taxon>Streptophyta</taxon>
        <taxon>Embryophyta</taxon>
        <taxon>Tracheophyta</taxon>
        <taxon>Spermatophyta</taxon>
        <taxon>Magnoliopsida</taxon>
        <taxon>eudicotyledons</taxon>
        <taxon>Gunneridae</taxon>
        <taxon>Pentapetalae</taxon>
        <taxon>asterids</taxon>
        <taxon>campanulids</taxon>
        <taxon>Asterales</taxon>
        <taxon>Asteraceae</taxon>
        <taxon>Asteroideae</taxon>
        <taxon>Heliantheae alliance</taxon>
        <taxon>Heliantheae</taxon>
        <taxon>Helianthus</taxon>
    </lineage>
</organism>
<feature type="binding site" evidence="7">
    <location>
        <position position="64"/>
    </location>
    <ligand>
        <name>substrate</name>
    </ligand>
</feature>
<sequence>MIYRCYPDLYLSAFSRTLAQSIMENERKRLMEEEWNSMIPTDHKLCRADFPAKFLFGVATSAYQVEGAASEGGKGPSIWDAFAHTKGKIFDGKDGDIAVDQYHRYKEDVNLIAKLGFSAYRFSISWSRIYPDGLGTQVNYEGIMYYNNLINYLLEKGIEPCVTLYHWDLPLYLNDSMGGWLSDSIVKYFAIYAETCFASFGDRVKKWITINEPLETAVNGYSTGLFAPGRSDSHSAEPYLVAHHQLLAHAEAVSIYRTKFKDLQGGEIGLVVDCEWAEALTDKEEDIAAAARHVDFQLGWFLDPIFFGEYPISMQERVGDKLPVFSQKDKELLRNSVDFVGLNHYTSRFVSHSTNKDKSDYYSAQEGTRIATWKNGSIGEKAASPWLYVVPWGMWKNLNYIAQKYNNPPIYITENGMDDEDNVASPLRKMLDDKQRVAYFEGYLASVYLAIKDGVDVRGYFVWSMVDNFEWCFGYTKRFGLIYVDYINGLTRHPKSSAYWFLKFLKGEDEENGKDLTETYKHHMLSNFWI</sequence>
<evidence type="ECO:0000256" key="8">
    <source>
        <dbReference type="RuleBase" id="RU361175"/>
    </source>
</evidence>
<dbReference type="PANTHER" id="PTHR10353:SF310">
    <property type="entry name" value="BETA-GLUCOSIDASE 42"/>
    <property type="match status" value="1"/>
</dbReference>
<dbReference type="Proteomes" id="UP000215914">
    <property type="component" value="Chromosome 16"/>
</dbReference>
<proteinExistence type="inferred from homology"/>
<accession>A0A251RYZ6</accession>
<dbReference type="InParanoid" id="A0A251RYZ6"/>
<dbReference type="PRINTS" id="PR00131">
    <property type="entry name" value="GLHYDRLASE1"/>
</dbReference>
<evidence type="ECO:0000256" key="6">
    <source>
        <dbReference type="PIRSR" id="PIRSR617736-1"/>
    </source>
</evidence>
<dbReference type="NCBIfam" id="TIGR03356">
    <property type="entry name" value="BGL"/>
    <property type="match status" value="1"/>
</dbReference>
<dbReference type="InterPro" id="IPR001360">
    <property type="entry name" value="Glyco_hydro_1"/>
</dbReference>
<dbReference type="InterPro" id="IPR017736">
    <property type="entry name" value="Glyco_hydro_1_beta-glucosidase"/>
</dbReference>
<dbReference type="AlphaFoldDB" id="A0A251RYZ6"/>
<dbReference type="GO" id="GO:0009821">
    <property type="term" value="P:alkaloid biosynthetic process"/>
    <property type="evidence" value="ECO:0007669"/>
    <property type="project" value="UniProtKB-ARBA"/>
</dbReference>
<evidence type="ECO:0000313" key="9">
    <source>
        <dbReference type="EMBL" id="OTF91452.1"/>
    </source>
</evidence>
<comment type="similarity">
    <text evidence="2 8">Belongs to the glycosyl hydrolase 1 family.</text>
</comment>
<feature type="binding site" evidence="7">
    <location>
        <begin position="470"/>
        <end position="471"/>
    </location>
    <ligand>
        <name>substrate</name>
    </ligand>
</feature>
<dbReference type="GO" id="GO:0008422">
    <property type="term" value="F:beta-glucosidase activity"/>
    <property type="evidence" value="ECO:0000318"/>
    <property type="project" value="GO_Central"/>
</dbReference>
<dbReference type="InterPro" id="IPR033132">
    <property type="entry name" value="GH_1_N_CS"/>
</dbReference>
<feature type="binding site" evidence="7">
    <location>
        <position position="166"/>
    </location>
    <ligand>
        <name>substrate</name>
    </ligand>
</feature>
<feature type="binding site" evidence="7">
    <location>
        <position position="211"/>
    </location>
    <ligand>
        <name>substrate</name>
    </ligand>
</feature>
<dbReference type="EMBL" id="CM007905">
    <property type="protein sequence ID" value="OTF91452.1"/>
    <property type="molecule type" value="Genomic_DNA"/>
</dbReference>
<keyword evidence="4 8" id="KW-0378">Hydrolase</keyword>
<dbReference type="InterPro" id="IPR017853">
    <property type="entry name" value="GH"/>
</dbReference>
<evidence type="ECO:0000313" key="10">
    <source>
        <dbReference type="Proteomes" id="UP000215914"/>
    </source>
</evidence>
<evidence type="ECO:0000256" key="3">
    <source>
        <dbReference type="ARBA" id="ARBA00012744"/>
    </source>
</evidence>
<evidence type="ECO:0000256" key="7">
    <source>
        <dbReference type="PIRSR" id="PIRSR617736-2"/>
    </source>
</evidence>
<dbReference type="PANTHER" id="PTHR10353">
    <property type="entry name" value="GLYCOSYL HYDROLASE"/>
    <property type="match status" value="1"/>
</dbReference>
<dbReference type="Pfam" id="PF00232">
    <property type="entry name" value="Glyco_hydro_1"/>
    <property type="match status" value="1"/>
</dbReference>
<dbReference type="GO" id="GO:0030245">
    <property type="term" value="P:cellulose catabolic process"/>
    <property type="evidence" value="ECO:0007669"/>
    <property type="project" value="InterPro"/>
</dbReference>
<feature type="active site" description="Nucleophile" evidence="6">
    <location>
        <position position="414"/>
    </location>
</feature>